<dbReference type="InterPro" id="IPR043502">
    <property type="entry name" value="DNA/RNA_pol_sf"/>
</dbReference>
<dbReference type="GO" id="GO:0090615">
    <property type="term" value="P:mitochondrial mRNA processing"/>
    <property type="evidence" value="ECO:0007669"/>
    <property type="project" value="TreeGrafter"/>
</dbReference>
<feature type="domain" description="Reverse transcriptase" evidence="1">
    <location>
        <begin position="223"/>
        <end position="507"/>
    </location>
</feature>
<dbReference type="SUPFAM" id="SSF56672">
    <property type="entry name" value="DNA/RNA polymerases"/>
    <property type="match status" value="1"/>
</dbReference>
<evidence type="ECO:0000313" key="2">
    <source>
        <dbReference type="EMBL" id="AAG17765.1"/>
    </source>
</evidence>
<organism evidence="2">
    <name type="scientific">Rhodomonas salina</name>
    <name type="common">Pyrenomonas salina</name>
    <dbReference type="NCBI Taxonomy" id="3034"/>
    <lineage>
        <taxon>Eukaryota</taxon>
        <taxon>Cryptophyceae</taxon>
        <taxon>Pyrenomonadales</taxon>
        <taxon>Pyrenomonadaceae</taxon>
        <taxon>Rhodomonas</taxon>
    </lineage>
</organism>
<dbReference type="PROSITE" id="PS50878">
    <property type="entry name" value="RT_POL"/>
    <property type="match status" value="1"/>
</dbReference>
<dbReference type="AlphaFoldDB" id="Q9G8T2"/>
<dbReference type="RefSeq" id="NP_066494.1">
    <property type="nucleotide sequence ID" value="NC_002572.1"/>
</dbReference>
<evidence type="ECO:0000259" key="1">
    <source>
        <dbReference type="PROSITE" id="PS50878"/>
    </source>
</evidence>
<dbReference type="PANTHER" id="PTHR33642:SF4">
    <property type="entry name" value="COX1_OXI3 INTRON 1 PROTEIN-RELATED"/>
    <property type="match status" value="1"/>
</dbReference>
<dbReference type="GeneID" id="801198"/>
<dbReference type="EMBL" id="AF288090">
    <property type="protein sequence ID" value="AAG17765.1"/>
    <property type="molecule type" value="Genomic_DNA"/>
</dbReference>
<dbReference type="CDD" id="cd01651">
    <property type="entry name" value="RT_G2_intron"/>
    <property type="match status" value="1"/>
</dbReference>
<name>Q9G8T2_RHDSA</name>
<dbReference type="GO" id="GO:0005739">
    <property type="term" value="C:mitochondrion"/>
    <property type="evidence" value="ECO:0007669"/>
    <property type="project" value="TreeGrafter"/>
</dbReference>
<gene>
    <name evidence="2" type="primary">orf762</name>
</gene>
<dbReference type="PANTHER" id="PTHR33642">
    <property type="entry name" value="COX1/OXI3 INTRON 1 PROTEIN-RELATED"/>
    <property type="match status" value="1"/>
</dbReference>
<dbReference type="GO" id="GO:0003964">
    <property type="term" value="F:RNA-directed DNA polymerase activity"/>
    <property type="evidence" value="ECO:0007669"/>
    <property type="project" value="TreeGrafter"/>
</dbReference>
<accession>Q9G8T2</accession>
<sequence length="762" mass="87494">MHAQLLRSIKARFPDCTRKSVVRSGDESPLRTPGKFEKAWRAKVTTRRLTKLIHNGCIILFGVRYHPGKGTSTSWSPFRIYWRPIATGVSRSNQDTFTSVDIMQRAKVTYFGGCGNMRYPTARKSHGYGASIIGFTRREAGLRLYTQNSAISDSSMTSCGIISKHRKFNKDKNFVNKRLINIIGDVQTLIVAYEFVKSKPGQMVKGSIDSTLDDIDLAWIKSISKVIKAGKFKFIPSRRIYVSKTGCKERRPIMTGFPRDKLVQKAIQLVLEPIYENVFLENSHGFRPARGCHTALKSIKQGFHGVTWVIESDIASCFSSVNHEVLLSIIKERIKCVKTLALIRNLLESGYVDLGAFCKSKLGIPQGSSLSPLLCNIYLHKFDTFMYELKQRFVYTSSKDPRINPAYKRLQRQIQNTPGLVEKSKFIQELRKTPSKDLFDPKYRRLFYIRYADDFSIGITGQKKDAVEILDQAKIFLSEELKMDLKESKIRVVHLKKQSIFFLGTTIYGISCVEKPMRTVKHSNWKTSIKIRVTPRVGLHAPMKVLLEKLLQNKFVKRDKEGIFKPTALGKLVNFDHADIIGYYNSVARGIMNYYSFVDNYSRLGSIVKYYLLHSCALTLALKYKLRFKSKAFKRFGGKLKCPDTKKEFFIPKNFFRTEKFSINPPDTEQVISKRWNNKLTKSSLFKACVICGTTPAEMYHVCKTRDLRNKYKTKKLDFFKFQMASFNQKQVPLCQFHHKSLHQGKLSEADKVAFREGITNL</sequence>
<proteinExistence type="predicted"/>
<geneLocation type="mitochondrion" evidence="2"/>
<dbReference type="InterPro" id="IPR024937">
    <property type="entry name" value="Domain_X"/>
</dbReference>
<dbReference type="GO" id="GO:0006315">
    <property type="term" value="P:homing of group II introns"/>
    <property type="evidence" value="ECO:0007669"/>
    <property type="project" value="TreeGrafter"/>
</dbReference>
<dbReference type="InterPro" id="IPR000477">
    <property type="entry name" value="RT_dom"/>
</dbReference>
<dbReference type="Pfam" id="PF00078">
    <property type="entry name" value="RVT_1"/>
    <property type="match status" value="1"/>
</dbReference>
<dbReference type="Pfam" id="PF01348">
    <property type="entry name" value="Intron_maturas2"/>
    <property type="match status" value="1"/>
</dbReference>
<reference evidence="2" key="1">
    <citation type="submission" date="2000-07" db="EMBL/GenBank/DDBJ databases">
        <title>Algae with secondary chloroplasts have mitochondria that originate from the host.</title>
        <authorList>
            <person name="Burger G."/>
            <person name="Lang B.F."/>
            <person name="Maier U.G."/>
            <person name="McFadden G.I."/>
            <person name="Gray W.M.M.W."/>
        </authorList>
    </citation>
    <scope>NUCLEOTIDE SEQUENCE</scope>
</reference>
<protein>
    <submittedName>
        <fullName evidence="2">Orf762</fullName>
    </submittedName>
</protein>
<keyword evidence="2" id="KW-0496">Mitochondrion</keyword>